<keyword evidence="4" id="KW-1185">Reference proteome</keyword>
<organism evidence="3 4">
    <name type="scientific">Sphingomonas lacunae</name>
    <dbReference type="NCBI Taxonomy" id="2698828"/>
    <lineage>
        <taxon>Bacteria</taxon>
        <taxon>Pseudomonadati</taxon>
        <taxon>Pseudomonadota</taxon>
        <taxon>Alphaproteobacteria</taxon>
        <taxon>Sphingomonadales</taxon>
        <taxon>Sphingomonadaceae</taxon>
        <taxon>Sphingomonas</taxon>
    </lineage>
</organism>
<sequence>MRKSLILAVSASAMLLSACGSTGLLSRDRPDEYAVTRSAPLVIPPDFALTPPAPGTPATTSDSASEQTLRALFGGAAPRSPTETSLLQRAGAARAEVGIRSSVGDPQTNVVDKGTVTRDILAAPSGAGQFAQAVAGNRTGG</sequence>
<reference evidence="3 4" key="1">
    <citation type="submission" date="2020-01" db="EMBL/GenBank/DDBJ databases">
        <title>Sphingomonas sp. strain CSW-10.</title>
        <authorList>
            <person name="Chen W.-M."/>
        </authorList>
    </citation>
    <scope>NUCLEOTIDE SEQUENCE [LARGE SCALE GENOMIC DNA]</scope>
    <source>
        <strain evidence="3 4">CSW-10</strain>
    </source>
</reference>
<accession>A0A6M4AQ24</accession>
<dbReference type="EMBL" id="CP053015">
    <property type="protein sequence ID" value="QJQ31118.1"/>
    <property type="molecule type" value="Genomic_DNA"/>
</dbReference>
<dbReference type="KEGG" id="slan:GV829_00495"/>
<dbReference type="AlphaFoldDB" id="A0A6M4AQ24"/>
<proteinExistence type="predicted"/>
<dbReference type="Pfam" id="PF11233">
    <property type="entry name" value="DUF3035"/>
    <property type="match status" value="1"/>
</dbReference>
<feature type="signal peptide" evidence="2">
    <location>
        <begin position="1"/>
        <end position="18"/>
    </location>
</feature>
<protein>
    <submittedName>
        <fullName evidence="3">DUF3035 domain-containing protein</fullName>
    </submittedName>
</protein>
<keyword evidence="2" id="KW-0732">Signal</keyword>
<evidence type="ECO:0000256" key="1">
    <source>
        <dbReference type="SAM" id="MobiDB-lite"/>
    </source>
</evidence>
<evidence type="ECO:0000313" key="3">
    <source>
        <dbReference type="EMBL" id="QJQ31118.1"/>
    </source>
</evidence>
<feature type="compositionally biased region" description="Low complexity" evidence="1">
    <location>
        <begin position="56"/>
        <end position="65"/>
    </location>
</feature>
<name>A0A6M4AQ24_9SPHN</name>
<gene>
    <name evidence="3" type="ORF">GV829_00495</name>
</gene>
<evidence type="ECO:0000313" key="4">
    <source>
        <dbReference type="Proteomes" id="UP000503018"/>
    </source>
</evidence>
<dbReference type="PROSITE" id="PS51257">
    <property type="entry name" value="PROKAR_LIPOPROTEIN"/>
    <property type="match status" value="1"/>
</dbReference>
<dbReference type="Proteomes" id="UP000503018">
    <property type="component" value="Chromosome"/>
</dbReference>
<feature type="chain" id="PRO_5026902736" evidence="2">
    <location>
        <begin position="19"/>
        <end position="141"/>
    </location>
</feature>
<feature type="region of interest" description="Disordered" evidence="1">
    <location>
        <begin position="44"/>
        <end position="85"/>
    </location>
</feature>
<dbReference type="RefSeq" id="WP_169943330.1">
    <property type="nucleotide sequence ID" value="NZ_CP053015.1"/>
</dbReference>
<dbReference type="InterPro" id="IPR021395">
    <property type="entry name" value="DUF3035"/>
</dbReference>
<evidence type="ECO:0000256" key="2">
    <source>
        <dbReference type="SAM" id="SignalP"/>
    </source>
</evidence>